<gene>
    <name evidence="1" type="ORF">S01H1_30965</name>
</gene>
<dbReference type="AlphaFoldDB" id="X0T1B4"/>
<dbReference type="EMBL" id="BARS01019086">
    <property type="protein sequence ID" value="GAF87263.1"/>
    <property type="molecule type" value="Genomic_DNA"/>
</dbReference>
<protein>
    <recommendedName>
        <fullName evidence="2">DNA methylase N-4/N-6 domain-containing protein</fullName>
    </recommendedName>
</protein>
<dbReference type="SUPFAM" id="SSF53335">
    <property type="entry name" value="S-adenosyl-L-methionine-dependent methyltransferases"/>
    <property type="match status" value="1"/>
</dbReference>
<organism evidence="1">
    <name type="scientific">marine sediment metagenome</name>
    <dbReference type="NCBI Taxonomy" id="412755"/>
    <lineage>
        <taxon>unclassified sequences</taxon>
        <taxon>metagenomes</taxon>
        <taxon>ecological metagenomes</taxon>
    </lineage>
</organism>
<sequence>EHMIFSPPYPMGLKKKGTMDKTSVDLGYQSATEYSEDIRNFTNLNEFIYHQKIELFYKKCLQSLKPGGTMTVIIKDKMEKGQRVYQADRTERDCIRLGFELVERNKWYARGGGYSAINRAAGLETVDEEDLLTFRRP</sequence>
<evidence type="ECO:0008006" key="2">
    <source>
        <dbReference type="Google" id="ProtNLM"/>
    </source>
</evidence>
<dbReference type="InterPro" id="IPR029063">
    <property type="entry name" value="SAM-dependent_MTases_sf"/>
</dbReference>
<name>X0T1B4_9ZZZZ</name>
<accession>X0T1B4</accession>
<feature type="non-terminal residue" evidence="1">
    <location>
        <position position="1"/>
    </location>
</feature>
<proteinExistence type="predicted"/>
<dbReference type="Gene3D" id="3.40.50.150">
    <property type="entry name" value="Vaccinia Virus protein VP39"/>
    <property type="match status" value="1"/>
</dbReference>
<comment type="caution">
    <text evidence="1">The sequence shown here is derived from an EMBL/GenBank/DDBJ whole genome shotgun (WGS) entry which is preliminary data.</text>
</comment>
<evidence type="ECO:0000313" key="1">
    <source>
        <dbReference type="EMBL" id="GAF87263.1"/>
    </source>
</evidence>
<reference evidence="1" key="1">
    <citation type="journal article" date="2014" name="Front. Microbiol.">
        <title>High frequency of phylogenetically diverse reductive dehalogenase-homologous genes in deep subseafloor sedimentary metagenomes.</title>
        <authorList>
            <person name="Kawai M."/>
            <person name="Futagami T."/>
            <person name="Toyoda A."/>
            <person name="Takaki Y."/>
            <person name="Nishi S."/>
            <person name="Hori S."/>
            <person name="Arai W."/>
            <person name="Tsubouchi T."/>
            <person name="Morono Y."/>
            <person name="Uchiyama I."/>
            <person name="Ito T."/>
            <person name="Fujiyama A."/>
            <person name="Inagaki F."/>
            <person name="Takami H."/>
        </authorList>
    </citation>
    <scope>NUCLEOTIDE SEQUENCE</scope>
    <source>
        <strain evidence="1">Expedition CK06-06</strain>
    </source>
</reference>